<protein>
    <submittedName>
        <fullName evidence="2">Uncharacterized protein</fullName>
    </submittedName>
</protein>
<evidence type="ECO:0000313" key="2">
    <source>
        <dbReference type="EMBL" id="KAG0538408.1"/>
    </source>
</evidence>
<dbReference type="EMBL" id="CM027682">
    <property type="protein sequence ID" value="KAG0538408.1"/>
    <property type="molecule type" value="Genomic_DNA"/>
</dbReference>
<evidence type="ECO:0000256" key="1">
    <source>
        <dbReference type="SAM" id="MobiDB-lite"/>
    </source>
</evidence>
<proteinExistence type="predicted"/>
<reference evidence="2" key="1">
    <citation type="journal article" date="2019" name="BMC Genomics">
        <title>A new reference genome for Sorghum bicolor reveals high levels of sequence similarity between sweet and grain genotypes: implications for the genetics of sugar metabolism.</title>
        <authorList>
            <person name="Cooper E.A."/>
            <person name="Brenton Z.W."/>
            <person name="Flinn B.S."/>
            <person name="Jenkins J."/>
            <person name="Shu S."/>
            <person name="Flowers D."/>
            <person name="Luo F."/>
            <person name="Wang Y."/>
            <person name="Xia P."/>
            <person name="Barry K."/>
            <person name="Daum C."/>
            <person name="Lipzen A."/>
            <person name="Yoshinaga Y."/>
            <person name="Schmutz J."/>
            <person name="Saski C."/>
            <person name="Vermerris W."/>
            <person name="Kresovich S."/>
        </authorList>
    </citation>
    <scope>NUCLEOTIDE SEQUENCE</scope>
</reference>
<evidence type="ECO:0000313" key="3">
    <source>
        <dbReference type="Proteomes" id="UP000807115"/>
    </source>
</evidence>
<reference evidence="2" key="2">
    <citation type="submission" date="2020-10" db="EMBL/GenBank/DDBJ databases">
        <authorList>
            <person name="Cooper E.A."/>
            <person name="Brenton Z.W."/>
            <person name="Flinn B.S."/>
            <person name="Jenkins J."/>
            <person name="Shu S."/>
            <person name="Flowers D."/>
            <person name="Luo F."/>
            <person name="Wang Y."/>
            <person name="Xia P."/>
            <person name="Barry K."/>
            <person name="Daum C."/>
            <person name="Lipzen A."/>
            <person name="Yoshinaga Y."/>
            <person name="Schmutz J."/>
            <person name="Saski C."/>
            <person name="Vermerris W."/>
            <person name="Kresovich S."/>
        </authorList>
    </citation>
    <scope>NUCLEOTIDE SEQUENCE</scope>
</reference>
<dbReference type="Proteomes" id="UP000807115">
    <property type="component" value="Chromosome 3"/>
</dbReference>
<accession>A0A921UN87</accession>
<gene>
    <name evidence="2" type="ORF">BDA96_03G233600</name>
</gene>
<dbReference type="AlphaFoldDB" id="A0A921UN87"/>
<feature type="region of interest" description="Disordered" evidence="1">
    <location>
        <begin position="1"/>
        <end position="32"/>
    </location>
</feature>
<sequence>MNRAPLLSPRPAPIASTPSPRPSTVVPESPRSSLCGAAPSPLTLLLCIANRHCRPSSRFTRNIGTPDTRDRWLMESGVGRVGASLEIRRMPIGCASEHRAERMLVGKQVCAVWRSGSGPTDARWQVGTVWFSCNFWLDAISSRVFFLSEFSEDATRLRFLL</sequence>
<feature type="compositionally biased region" description="Low complexity" evidence="1">
    <location>
        <begin position="16"/>
        <end position="32"/>
    </location>
</feature>
<organism evidence="2 3">
    <name type="scientific">Sorghum bicolor</name>
    <name type="common">Sorghum</name>
    <name type="synonym">Sorghum vulgare</name>
    <dbReference type="NCBI Taxonomy" id="4558"/>
    <lineage>
        <taxon>Eukaryota</taxon>
        <taxon>Viridiplantae</taxon>
        <taxon>Streptophyta</taxon>
        <taxon>Embryophyta</taxon>
        <taxon>Tracheophyta</taxon>
        <taxon>Spermatophyta</taxon>
        <taxon>Magnoliopsida</taxon>
        <taxon>Liliopsida</taxon>
        <taxon>Poales</taxon>
        <taxon>Poaceae</taxon>
        <taxon>PACMAD clade</taxon>
        <taxon>Panicoideae</taxon>
        <taxon>Andropogonodae</taxon>
        <taxon>Andropogoneae</taxon>
        <taxon>Sorghinae</taxon>
        <taxon>Sorghum</taxon>
    </lineage>
</organism>
<name>A0A921UN87_SORBI</name>
<comment type="caution">
    <text evidence="2">The sequence shown here is derived from an EMBL/GenBank/DDBJ whole genome shotgun (WGS) entry which is preliminary data.</text>
</comment>